<dbReference type="Proteomes" id="UP000515563">
    <property type="component" value="Chromosome"/>
</dbReference>
<dbReference type="EC" id="3.4.15.6" evidence="4"/>
<evidence type="ECO:0000256" key="1">
    <source>
        <dbReference type="ARBA" id="ARBA00001092"/>
    </source>
</evidence>
<keyword evidence="10" id="KW-0121">Carboxypeptidase</keyword>
<evidence type="ECO:0000256" key="9">
    <source>
        <dbReference type="SAM" id="MobiDB-lite"/>
    </source>
</evidence>
<comment type="catalytic activity">
    <reaction evidence="1">
        <text>[L-4-(L-arginin-2-N-yl)aspartate](n) + H2O = [L-4-(L-arginin-2-N-yl)aspartate](n-1) + L-4-(L-arginin-2-N-yl)aspartate</text>
        <dbReference type="Rhea" id="RHEA:12845"/>
        <dbReference type="Rhea" id="RHEA-COMP:13728"/>
        <dbReference type="Rhea" id="RHEA-COMP:13734"/>
        <dbReference type="ChEBI" id="CHEBI:15377"/>
        <dbReference type="ChEBI" id="CHEBI:137986"/>
        <dbReference type="ChEBI" id="CHEBI:137991"/>
        <dbReference type="EC" id="3.4.15.6"/>
    </reaction>
</comment>
<proteinExistence type="inferred from homology"/>
<dbReference type="KEGG" id="kqi:F1D05_37110"/>
<sequence>MSEQQGGVTTSGPGALFAIGGAEDKLKKRMVLQEFVEAAGGPKARIVVVPTASALGPDVVDVYSALFAALGAASVVGVRPENREDADDPAFIEPLEQATGIFMTGGNQLKLSGVVTGTAFGRAVTEAHARGAAVGGTSAGASILAEHMIAFGRSGATPRQRMSQLAGGLGLVQGAIVDQHFAQRNRYGRLLSLVAQSPGLLGIGVDEDTAAVVRGSHLEVVGRGAVTIFDGSRITSNAHYASRSEAILASGVVLHVLPASSTFDLKARVLLSFGPQPPAEEIASIEAAEADLRKLAKEIAAEGVSPAYYAERKRRAGRRTAKSEPTPAKGAAVKSAVPAKKARSSAAGQSRPEATEPLSAGAEFSRPDSDPRPDSGTA</sequence>
<keyword evidence="11" id="KW-1185">Reference proteome</keyword>
<dbReference type="Pfam" id="PF03575">
    <property type="entry name" value="Peptidase_S51"/>
    <property type="match status" value="1"/>
</dbReference>
<accession>A0A7G6X8D3</accession>
<keyword evidence="8" id="KW-0720">Serine protease</keyword>
<feature type="region of interest" description="Disordered" evidence="9">
    <location>
        <begin position="311"/>
        <end position="378"/>
    </location>
</feature>
<comment type="similarity">
    <text evidence="3">Belongs to the peptidase S51 family.</text>
</comment>
<feature type="compositionally biased region" description="Low complexity" evidence="9">
    <location>
        <begin position="327"/>
        <end position="347"/>
    </location>
</feature>
<evidence type="ECO:0000256" key="2">
    <source>
        <dbReference type="ARBA" id="ARBA00002039"/>
    </source>
</evidence>
<evidence type="ECO:0000256" key="3">
    <source>
        <dbReference type="ARBA" id="ARBA00006534"/>
    </source>
</evidence>
<evidence type="ECO:0000256" key="5">
    <source>
        <dbReference type="ARBA" id="ARBA00015719"/>
    </source>
</evidence>
<dbReference type="SUPFAM" id="SSF52317">
    <property type="entry name" value="Class I glutamine amidotransferase-like"/>
    <property type="match status" value="1"/>
</dbReference>
<reference evidence="10 11" key="2">
    <citation type="journal article" date="2020" name="Microbiol. Resour. Announc.">
        <title>Antarctic desert soil bacteria exhibit high novel natural product potential, evaluated through long-read genome sequencing and comparative genomics.</title>
        <authorList>
            <person name="Benaud N."/>
            <person name="Edwards R.J."/>
            <person name="Amos T.G."/>
            <person name="D'Agostino P.M."/>
            <person name="Gutierrez-Chavez C."/>
            <person name="Montgomery K."/>
            <person name="Nicetic I."/>
            <person name="Ferrari B.C."/>
        </authorList>
    </citation>
    <scope>NUCLEOTIDE SEQUENCE [LARGE SCALE GENOMIC DNA]</scope>
    <source>
        <strain evidence="10 11">SPB151</strain>
    </source>
</reference>
<dbReference type="CDD" id="cd03145">
    <property type="entry name" value="GAT1_cyanophycinase"/>
    <property type="match status" value="1"/>
</dbReference>
<dbReference type="InterPro" id="IPR029062">
    <property type="entry name" value="Class_I_gatase-like"/>
</dbReference>
<evidence type="ECO:0000313" key="11">
    <source>
        <dbReference type="Proteomes" id="UP000515563"/>
    </source>
</evidence>
<dbReference type="AlphaFoldDB" id="A0A7G6X8D3"/>
<keyword evidence="7 10" id="KW-0378">Hydrolase</keyword>
<evidence type="ECO:0000256" key="7">
    <source>
        <dbReference type="ARBA" id="ARBA00022801"/>
    </source>
</evidence>
<evidence type="ECO:0000256" key="4">
    <source>
        <dbReference type="ARBA" id="ARBA00013115"/>
    </source>
</evidence>
<dbReference type="NCBIfam" id="TIGR02069">
    <property type="entry name" value="cyanophycinase"/>
    <property type="match status" value="1"/>
</dbReference>
<reference evidence="11" key="1">
    <citation type="submission" date="2019-09" db="EMBL/GenBank/DDBJ databases">
        <title>Antimicrobial potential of Antarctic Bacteria.</title>
        <authorList>
            <person name="Benaud N."/>
            <person name="Edwards R.J."/>
            <person name="Ferrari B.C."/>
        </authorList>
    </citation>
    <scope>NUCLEOTIDE SEQUENCE [LARGE SCALE GENOMIC DNA]</scope>
    <source>
        <strain evidence="11">SPB151</strain>
    </source>
</reference>
<dbReference type="PANTHER" id="PTHR36175">
    <property type="entry name" value="CYANOPHYCINASE"/>
    <property type="match status" value="1"/>
</dbReference>
<dbReference type="RefSeq" id="WP_185444907.1">
    <property type="nucleotide sequence ID" value="NZ_CP043661.1"/>
</dbReference>
<protein>
    <recommendedName>
        <fullName evidence="5">Cyanophycinase</fullName>
        <ecNumber evidence="4">3.4.15.6</ecNumber>
    </recommendedName>
</protein>
<evidence type="ECO:0000256" key="6">
    <source>
        <dbReference type="ARBA" id="ARBA00022670"/>
    </source>
</evidence>
<gene>
    <name evidence="10" type="ORF">F1D05_37110</name>
</gene>
<dbReference type="InterPro" id="IPR005320">
    <property type="entry name" value="Peptidase_S51"/>
</dbReference>
<comment type="function">
    <text evidence="2">Exopeptidase that catalyzes the hydrolytic cleavage of multi-L-arginyl-poly-L-aspartic acid (cyanophycin; a water-insoluble reserve polymer) into aspartate-arginine dipeptides.</text>
</comment>
<evidence type="ECO:0000313" key="10">
    <source>
        <dbReference type="EMBL" id="QNE22498.1"/>
    </source>
</evidence>
<organism evidence="10 11">
    <name type="scientific">Kribbella qitaiheensis</name>
    <dbReference type="NCBI Taxonomy" id="1544730"/>
    <lineage>
        <taxon>Bacteria</taxon>
        <taxon>Bacillati</taxon>
        <taxon>Actinomycetota</taxon>
        <taxon>Actinomycetes</taxon>
        <taxon>Propionibacteriales</taxon>
        <taxon>Kribbellaceae</taxon>
        <taxon>Kribbella</taxon>
    </lineage>
</organism>
<name>A0A7G6X8D3_9ACTN</name>
<evidence type="ECO:0000256" key="8">
    <source>
        <dbReference type="ARBA" id="ARBA00022825"/>
    </source>
</evidence>
<feature type="compositionally biased region" description="Basic and acidic residues" evidence="9">
    <location>
        <begin position="365"/>
        <end position="378"/>
    </location>
</feature>
<dbReference type="Gene3D" id="3.40.50.880">
    <property type="match status" value="1"/>
</dbReference>
<dbReference type="GO" id="GO:0008241">
    <property type="term" value="F:peptidyl-dipeptidase activity"/>
    <property type="evidence" value="ECO:0007669"/>
    <property type="project" value="UniProtKB-EC"/>
</dbReference>
<keyword evidence="6" id="KW-0645">Protease</keyword>
<dbReference type="GO" id="GO:0004180">
    <property type="term" value="F:carboxypeptidase activity"/>
    <property type="evidence" value="ECO:0007669"/>
    <property type="project" value="UniProtKB-KW"/>
</dbReference>
<dbReference type="GO" id="GO:0008236">
    <property type="term" value="F:serine-type peptidase activity"/>
    <property type="evidence" value="ECO:0007669"/>
    <property type="project" value="UniProtKB-KW"/>
</dbReference>
<dbReference type="InterPro" id="IPR011811">
    <property type="entry name" value="Peptidase_S51_cyanophycinase"/>
</dbReference>
<dbReference type="GO" id="GO:0006508">
    <property type="term" value="P:proteolysis"/>
    <property type="evidence" value="ECO:0007669"/>
    <property type="project" value="UniProtKB-KW"/>
</dbReference>
<dbReference type="EMBL" id="CP043661">
    <property type="protein sequence ID" value="QNE22498.1"/>
    <property type="molecule type" value="Genomic_DNA"/>
</dbReference>
<dbReference type="PANTHER" id="PTHR36175:SF1">
    <property type="entry name" value="CYANOPHYCINASE"/>
    <property type="match status" value="1"/>
</dbReference>